<keyword evidence="2" id="KW-0328">Glycosyltransferase</keyword>
<protein>
    <submittedName>
        <fullName evidence="2">Glycosyltransferase family 2 protein</fullName>
        <ecNumber evidence="2">2.4.-.-</ecNumber>
    </submittedName>
</protein>
<proteinExistence type="predicted"/>
<dbReference type="CDD" id="cd00761">
    <property type="entry name" value="Glyco_tranf_GTA_type"/>
    <property type="match status" value="1"/>
</dbReference>
<evidence type="ECO:0000259" key="1">
    <source>
        <dbReference type="Pfam" id="PF00535"/>
    </source>
</evidence>
<feature type="domain" description="Glycosyltransferase 2-like" evidence="1">
    <location>
        <begin position="5"/>
        <end position="133"/>
    </location>
</feature>
<dbReference type="EMBL" id="JBFALK010000041">
    <property type="protein sequence ID" value="MEV0975048.1"/>
    <property type="molecule type" value="Genomic_DNA"/>
</dbReference>
<sequence>MPALSVIVAVRDGEPYLADALTSLTRDPRPDLEVIVVDDGSVDATSAVAEDFRADLPGFRLLRNAVPAGAGGARNAGLALASGRYVTFLDGDDWVAPGYLAELVASIDALGCDFVRVDHVQVEGRKRELLRAPESRRDTVLDPRDAILPFDARTMVDYAYAWAGIYRRDLGPLLAFPDGLRTAEDRPWIWRLHRKARSFAVVSLAGVFYRRGVPGSLTAVGDERQLDFFTAYETILDEVEPGFLLKAARNLTGLLAHHVELIDRFTPELRARFEERAAAVLRRVPAEALAGMDPDRRALVESLGLP</sequence>
<keyword evidence="2" id="KW-0808">Transferase</keyword>
<dbReference type="InterPro" id="IPR029044">
    <property type="entry name" value="Nucleotide-diphossugar_trans"/>
</dbReference>
<evidence type="ECO:0000313" key="3">
    <source>
        <dbReference type="Proteomes" id="UP001551675"/>
    </source>
</evidence>
<dbReference type="Proteomes" id="UP001551675">
    <property type="component" value="Unassembled WGS sequence"/>
</dbReference>
<dbReference type="InterPro" id="IPR001173">
    <property type="entry name" value="Glyco_trans_2-like"/>
</dbReference>
<dbReference type="SUPFAM" id="SSF53448">
    <property type="entry name" value="Nucleotide-diphospho-sugar transferases"/>
    <property type="match status" value="1"/>
</dbReference>
<reference evidence="2 3" key="1">
    <citation type="submission" date="2024-06" db="EMBL/GenBank/DDBJ databases">
        <title>The Natural Products Discovery Center: Release of the First 8490 Sequenced Strains for Exploring Actinobacteria Biosynthetic Diversity.</title>
        <authorList>
            <person name="Kalkreuter E."/>
            <person name="Kautsar S.A."/>
            <person name="Yang D."/>
            <person name="Bader C.D."/>
            <person name="Teijaro C.N."/>
            <person name="Fluegel L."/>
            <person name="Davis C.M."/>
            <person name="Simpson J.R."/>
            <person name="Lauterbach L."/>
            <person name="Steele A.D."/>
            <person name="Gui C."/>
            <person name="Meng S."/>
            <person name="Li G."/>
            <person name="Viehrig K."/>
            <person name="Ye F."/>
            <person name="Su P."/>
            <person name="Kiefer A.F."/>
            <person name="Nichols A."/>
            <person name="Cepeda A.J."/>
            <person name="Yan W."/>
            <person name="Fan B."/>
            <person name="Jiang Y."/>
            <person name="Adhikari A."/>
            <person name="Zheng C.-J."/>
            <person name="Schuster L."/>
            <person name="Cowan T.M."/>
            <person name="Smanski M.J."/>
            <person name="Chevrette M.G."/>
            <person name="De Carvalho L.P.S."/>
            <person name="Shen B."/>
        </authorList>
    </citation>
    <scope>NUCLEOTIDE SEQUENCE [LARGE SCALE GENOMIC DNA]</scope>
    <source>
        <strain evidence="2 3">NPDC050100</strain>
    </source>
</reference>
<dbReference type="Gene3D" id="3.90.550.10">
    <property type="entry name" value="Spore Coat Polysaccharide Biosynthesis Protein SpsA, Chain A"/>
    <property type="match status" value="1"/>
</dbReference>
<organism evidence="2 3">
    <name type="scientific">Microtetraspora glauca</name>
    <dbReference type="NCBI Taxonomy" id="1996"/>
    <lineage>
        <taxon>Bacteria</taxon>
        <taxon>Bacillati</taxon>
        <taxon>Actinomycetota</taxon>
        <taxon>Actinomycetes</taxon>
        <taxon>Streptosporangiales</taxon>
        <taxon>Streptosporangiaceae</taxon>
        <taxon>Microtetraspora</taxon>
    </lineage>
</organism>
<dbReference type="RefSeq" id="WP_061261539.1">
    <property type="nucleotide sequence ID" value="NZ_JBFALK010000041.1"/>
</dbReference>
<accession>A0ABV3GTU1</accession>
<dbReference type="PANTHER" id="PTHR43685:SF14">
    <property type="entry name" value="GLYCOSYLTRANSFERASE 2-LIKE DOMAIN-CONTAINING PROTEIN"/>
    <property type="match status" value="1"/>
</dbReference>
<dbReference type="EC" id="2.4.-.-" evidence="2"/>
<dbReference type="Pfam" id="PF00535">
    <property type="entry name" value="Glycos_transf_2"/>
    <property type="match status" value="1"/>
</dbReference>
<keyword evidence="3" id="KW-1185">Reference proteome</keyword>
<dbReference type="PANTHER" id="PTHR43685">
    <property type="entry name" value="GLYCOSYLTRANSFERASE"/>
    <property type="match status" value="1"/>
</dbReference>
<evidence type="ECO:0000313" key="2">
    <source>
        <dbReference type="EMBL" id="MEV0975048.1"/>
    </source>
</evidence>
<dbReference type="GO" id="GO:0016757">
    <property type="term" value="F:glycosyltransferase activity"/>
    <property type="evidence" value="ECO:0007669"/>
    <property type="project" value="UniProtKB-KW"/>
</dbReference>
<gene>
    <name evidence="2" type="ORF">AB0I59_41205</name>
</gene>
<name>A0ABV3GTU1_MICGL</name>
<comment type="caution">
    <text evidence="2">The sequence shown here is derived from an EMBL/GenBank/DDBJ whole genome shotgun (WGS) entry which is preliminary data.</text>
</comment>
<dbReference type="InterPro" id="IPR050834">
    <property type="entry name" value="Glycosyltransf_2"/>
</dbReference>